<keyword evidence="4" id="KW-1185">Reference proteome</keyword>
<name>A0ABR1AFW0_POLSC</name>
<evidence type="ECO:0000313" key="4">
    <source>
        <dbReference type="Proteomes" id="UP001359485"/>
    </source>
</evidence>
<keyword evidence="1" id="KW-0175">Coiled coil</keyword>
<feature type="coiled-coil region" evidence="1">
    <location>
        <begin position="345"/>
        <end position="458"/>
    </location>
</feature>
<evidence type="ECO:0000313" key="3">
    <source>
        <dbReference type="EMBL" id="KAK6617602.1"/>
    </source>
</evidence>
<feature type="coiled-coil region" evidence="1">
    <location>
        <begin position="258"/>
        <end position="299"/>
    </location>
</feature>
<feature type="coiled-coil region" evidence="1">
    <location>
        <begin position="490"/>
        <end position="664"/>
    </location>
</feature>
<proteinExistence type="predicted"/>
<feature type="coiled-coil region" evidence="1">
    <location>
        <begin position="690"/>
        <end position="753"/>
    </location>
</feature>
<protein>
    <submittedName>
        <fullName evidence="3">Uncharacterized protein</fullName>
    </submittedName>
</protein>
<feature type="region of interest" description="Disordered" evidence="2">
    <location>
        <begin position="1150"/>
        <end position="1172"/>
    </location>
</feature>
<organism evidence="3 4">
    <name type="scientific">Polyplax serrata</name>
    <name type="common">Common mouse louse</name>
    <dbReference type="NCBI Taxonomy" id="468196"/>
    <lineage>
        <taxon>Eukaryota</taxon>
        <taxon>Metazoa</taxon>
        <taxon>Ecdysozoa</taxon>
        <taxon>Arthropoda</taxon>
        <taxon>Hexapoda</taxon>
        <taxon>Insecta</taxon>
        <taxon>Pterygota</taxon>
        <taxon>Neoptera</taxon>
        <taxon>Paraneoptera</taxon>
        <taxon>Psocodea</taxon>
        <taxon>Troctomorpha</taxon>
        <taxon>Phthiraptera</taxon>
        <taxon>Anoplura</taxon>
        <taxon>Polyplacidae</taxon>
        <taxon>Polyplax</taxon>
    </lineage>
</organism>
<reference evidence="3 4" key="1">
    <citation type="submission" date="2023-09" db="EMBL/GenBank/DDBJ databases">
        <title>Genomes of two closely related lineages of the louse Polyplax serrata with different host specificities.</title>
        <authorList>
            <person name="Martinu J."/>
            <person name="Tarabai H."/>
            <person name="Stefka J."/>
            <person name="Hypsa V."/>
        </authorList>
    </citation>
    <scope>NUCLEOTIDE SEQUENCE [LARGE SCALE GENOMIC DNA]</scope>
    <source>
        <strain evidence="3">98ZLc_SE</strain>
    </source>
</reference>
<evidence type="ECO:0000256" key="2">
    <source>
        <dbReference type="SAM" id="MobiDB-lite"/>
    </source>
</evidence>
<dbReference type="EMBL" id="JAWJWF010000051">
    <property type="protein sequence ID" value="KAK6617602.1"/>
    <property type="molecule type" value="Genomic_DNA"/>
</dbReference>
<comment type="caution">
    <text evidence="3">The sequence shown here is derived from an EMBL/GenBank/DDBJ whole genome shotgun (WGS) entry which is preliminary data.</text>
</comment>
<accession>A0ABR1AFW0</accession>
<feature type="coiled-coil region" evidence="1">
    <location>
        <begin position="963"/>
        <end position="1107"/>
    </location>
</feature>
<evidence type="ECO:0000256" key="1">
    <source>
        <dbReference type="SAM" id="Coils"/>
    </source>
</evidence>
<gene>
    <name evidence="3" type="ORF">RUM44_005190</name>
</gene>
<dbReference type="Proteomes" id="UP001359485">
    <property type="component" value="Unassembled WGS sequence"/>
</dbReference>
<sequence>MNLNDPGTSLFQGNELNEFDNLAQQEEEQEALEDQRRRDLELKNMLENAFDDVSFENEEESLCNGSPSHSSINHSLYNSNSSNEYHKNGVKKINCNGLNDFDKNEPSNIIENLSVPITHSRTSLIKRVDFNNDGENYSDRCRKKVQNGNLHDVVDASGGGGTVQSTHYNHCFQRSPISEIPNGLSNNNCDFGKKSQLKEEAFDSGEQLKILYDVRVREVHRLTEMIDSIRKEHEIGISKLKHQVALSQAEVESLKISQTQLQNLLVTKNQNLEDLEKQLADLERENTNLKSSNSELLNQLDLNKLIVADLERKVLVLEKGNKITSEAVQYESSIKALVEKHSFELMSLNFEQEKLTKENNELMKENTELKLKINQMNELHDENLSKKSEIISRLSKQIDESQKQCENLMKSASAEDNIRLQMELKLLKEEKLFLTSKLESMQMENSRQDEELKQYESINKLMSFSSFSELKDEDFSNMNGKLSDELYKALNGQKAKRQEIKRLQLELEEKTKTINLLQGNEKLLNDEINNLKDNVVVSQLTQIKQMEVLISDKETENVVLQNRLENLKEEFEIAQRDLQIKISELENINKVLKDTLASAEKEQVNAKSSLNEEYLRFHDESIQQVREEAEKFFKLEILKKNLENENLKKEVEQLKNLYVDVFSSKEALLKQLEKEKNSSGRSSAVDVDEVKRLQKELDKSRHRILELDQTLKQQYEQEVDILNLDINQLNLQVEKLKKEKDREVSEKDKILVENELLKSEIEHITSEKNLLFLNYEKVQKELKETCRSVRDTDEGKVTELKAKYETEIRNLTDKYEIIVKKLKKEIELTLTKAVKCESKYTSPMKSVTKTIECQWSPPSCDNNAITSKTRFKDMCTSPVSHFRTSATTEERRKSVRNISIATEPELNSISRKEVIDIMEKLGVHHENEMRSLESKYRAELSKLDKKFQVELDKARDIIRTELEKDHAKELEQMEEKYKIELENRVEQEKKEAVADLITEWACEVQGLKASYAEAQTEMERMKMKYKAAKSVALQYKTYFKGKTEYMQEEWKKIEDGYEQALKELEKNVHILVDVKEDEVKAKVDSITKVYEQKISKMKEKLLRCENRLKSKKPLEVIRKPSKVTDELAQMELRGSLERLKLPEVNLCLSSPSLTPKGKGKELKQEYKRKKAS</sequence>